<dbReference type="PROSITE" id="PS00893">
    <property type="entry name" value="NUDIX_BOX"/>
    <property type="match status" value="1"/>
</dbReference>
<dbReference type="GO" id="GO:0046872">
    <property type="term" value="F:metal ion binding"/>
    <property type="evidence" value="ECO:0007669"/>
    <property type="project" value="UniProtKB-KW"/>
</dbReference>
<dbReference type="InterPro" id="IPR020084">
    <property type="entry name" value="NUDIX_hydrolase_CS"/>
</dbReference>
<dbReference type="InterPro" id="IPR004385">
    <property type="entry name" value="NDP_pyrophosphatase"/>
</dbReference>
<feature type="binding site" evidence="9">
    <location>
        <position position="155"/>
    </location>
    <ligand>
        <name>Mg(2+)</name>
        <dbReference type="ChEBI" id="CHEBI:18420"/>
        <label>1</label>
    </ligand>
</feature>
<accession>A0A1U9Z4P4</accession>
<dbReference type="GO" id="GO:0016818">
    <property type="term" value="F:hydrolase activity, acting on acid anhydrides, in phosphorus-containing anhydrides"/>
    <property type="evidence" value="ECO:0007669"/>
    <property type="project" value="InterPro"/>
</dbReference>
<dbReference type="Pfam" id="PF00293">
    <property type="entry name" value="NUDIX"/>
    <property type="match status" value="1"/>
</dbReference>
<dbReference type="SUPFAM" id="SSF55811">
    <property type="entry name" value="Nudix"/>
    <property type="match status" value="1"/>
</dbReference>
<evidence type="ECO:0000313" key="13">
    <source>
        <dbReference type="Proteomes" id="UP000191135"/>
    </source>
</evidence>
<dbReference type="KEGG" id="mmed:Mame_03262"/>
<evidence type="ECO:0000256" key="10">
    <source>
        <dbReference type="PIRSR" id="PIRSR604385-3"/>
    </source>
</evidence>
<evidence type="ECO:0000259" key="11">
    <source>
        <dbReference type="PROSITE" id="PS51462"/>
    </source>
</evidence>
<evidence type="ECO:0000256" key="5">
    <source>
        <dbReference type="ARBA" id="ARBA00016377"/>
    </source>
</evidence>
<comment type="similarity">
    <text evidence="3">Belongs to the Nudix hydrolase family. NudK subfamily.</text>
</comment>
<evidence type="ECO:0000256" key="2">
    <source>
        <dbReference type="ARBA" id="ARBA00001946"/>
    </source>
</evidence>
<name>A0A1U9Z4P4_9HYPH</name>
<protein>
    <recommendedName>
        <fullName evidence="5">GDP-mannose pyrophosphatase</fullName>
    </recommendedName>
    <alternativeName>
        <fullName evidence="7">GDP-mannose hydrolase</fullName>
    </alternativeName>
    <alternativeName>
        <fullName evidence="8">GDPMK</fullName>
    </alternativeName>
</protein>
<dbReference type="PROSITE" id="PS51462">
    <property type="entry name" value="NUDIX"/>
    <property type="match status" value="1"/>
</dbReference>
<dbReference type="STRING" id="1122214.Mame_03262"/>
<evidence type="ECO:0000256" key="6">
    <source>
        <dbReference type="ARBA" id="ARBA00022801"/>
    </source>
</evidence>
<dbReference type="RefSeq" id="WP_018064249.1">
    <property type="nucleotide sequence ID" value="NZ_AQWH01000006.1"/>
</dbReference>
<comment type="subunit">
    <text evidence="4">Homodimer.</text>
</comment>
<feature type="binding site" evidence="9">
    <location>
        <position position="106"/>
    </location>
    <ligand>
        <name>Mg(2+)</name>
        <dbReference type="ChEBI" id="CHEBI:18420"/>
        <label>1</label>
    </ligand>
</feature>
<dbReference type="Gene3D" id="3.90.79.10">
    <property type="entry name" value="Nucleoside Triphosphate Pyrophosphohydrolase"/>
    <property type="match status" value="1"/>
</dbReference>
<evidence type="ECO:0000256" key="4">
    <source>
        <dbReference type="ARBA" id="ARBA00011738"/>
    </source>
</evidence>
<keyword evidence="9" id="KW-0479">Metal-binding</keyword>
<keyword evidence="9" id="KW-0460">Magnesium</keyword>
<evidence type="ECO:0000256" key="8">
    <source>
        <dbReference type="ARBA" id="ARBA00032272"/>
    </source>
</evidence>
<dbReference type="Proteomes" id="UP000191135">
    <property type="component" value="Chromosome"/>
</dbReference>
<evidence type="ECO:0000313" key="12">
    <source>
        <dbReference type="EMBL" id="AQZ52572.1"/>
    </source>
</evidence>
<feature type="binding site" evidence="9">
    <location>
        <position position="102"/>
    </location>
    <ligand>
        <name>Mg(2+)</name>
        <dbReference type="ChEBI" id="CHEBI:18420"/>
        <label>1</label>
    </ligand>
</feature>
<dbReference type="PANTHER" id="PTHR11839">
    <property type="entry name" value="UDP/ADP-SUGAR PYROPHOSPHATASE"/>
    <property type="match status" value="1"/>
</dbReference>
<evidence type="ECO:0000256" key="9">
    <source>
        <dbReference type="PIRSR" id="PIRSR604385-2"/>
    </source>
</evidence>
<dbReference type="OrthoDB" id="5292471at2"/>
<evidence type="ECO:0000256" key="7">
    <source>
        <dbReference type="ARBA" id="ARBA00032162"/>
    </source>
</evidence>
<evidence type="ECO:0000256" key="1">
    <source>
        <dbReference type="ARBA" id="ARBA00000847"/>
    </source>
</evidence>
<gene>
    <name evidence="12" type="primary">nudK</name>
    <name evidence="12" type="ORF">Mame_03262</name>
</gene>
<dbReference type="InterPro" id="IPR015797">
    <property type="entry name" value="NUDIX_hydrolase-like_dom_sf"/>
</dbReference>
<dbReference type="GO" id="GO:0019693">
    <property type="term" value="P:ribose phosphate metabolic process"/>
    <property type="evidence" value="ECO:0007669"/>
    <property type="project" value="TreeGrafter"/>
</dbReference>
<dbReference type="eggNOG" id="COG0494">
    <property type="taxonomic scope" value="Bacteria"/>
</dbReference>
<comment type="catalytic activity">
    <reaction evidence="1">
        <text>GDP-alpha-D-mannose + H2O = alpha-D-mannose 1-phosphate + GMP + 2 H(+)</text>
        <dbReference type="Rhea" id="RHEA:27978"/>
        <dbReference type="ChEBI" id="CHEBI:15377"/>
        <dbReference type="ChEBI" id="CHEBI:15378"/>
        <dbReference type="ChEBI" id="CHEBI:57527"/>
        <dbReference type="ChEBI" id="CHEBI:58115"/>
        <dbReference type="ChEBI" id="CHEBI:58409"/>
    </reaction>
</comment>
<evidence type="ECO:0000256" key="3">
    <source>
        <dbReference type="ARBA" id="ARBA00007275"/>
    </source>
</evidence>
<feature type="domain" description="Nudix hydrolase" evidence="11">
    <location>
        <begin position="44"/>
        <end position="184"/>
    </location>
</feature>
<keyword evidence="6 12" id="KW-0378">Hydrolase</keyword>
<dbReference type="NCBIfam" id="TIGR00052">
    <property type="entry name" value="nudix-type nucleoside diphosphatase, YffH/AdpP family"/>
    <property type="match status" value="1"/>
</dbReference>
<dbReference type="PANTHER" id="PTHR11839:SF18">
    <property type="entry name" value="NUDIX HYDROLASE DOMAIN-CONTAINING PROTEIN"/>
    <property type="match status" value="1"/>
</dbReference>
<dbReference type="GO" id="GO:0006753">
    <property type="term" value="P:nucleoside phosphate metabolic process"/>
    <property type="evidence" value="ECO:0007669"/>
    <property type="project" value="TreeGrafter"/>
</dbReference>
<proteinExistence type="inferred from homology"/>
<sequence length="197" mass="21728">MTTDRARILQKNVLFEGWSRIVEYVFHYRDSKGRESDRSWEVCERPEAASVLVYDRDLGRFVLVRQFRVPVFAMGGRDGFLLEAAAGLIDDGETPQEAAIREAREETGYAVGALIPISAMISAPGILTEVVHCFAAVADSSMRLEDGGGLADEHEDIEIVTLTLDEAMAMVTSGEISDAKTIIMLQWAAMNRPVFGL</sequence>
<reference evidence="12 13" key="1">
    <citation type="submission" date="2017-03" db="EMBL/GenBank/DDBJ databases">
        <title>Foreign affairs: Plasmid Transfer between Roseobacters and Rhizobia.</title>
        <authorList>
            <person name="Bartling P."/>
            <person name="Bunk B."/>
            <person name="Overmann J."/>
            <person name="Brinkmann H."/>
            <person name="Petersen J."/>
        </authorList>
    </citation>
    <scope>NUCLEOTIDE SEQUENCE [LARGE SCALE GENOMIC DNA]</scope>
    <source>
        <strain evidence="12 13">MACL11</strain>
    </source>
</reference>
<dbReference type="AlphaFoldDB" id="A0A1U9Z4P4"/>
<dbReference type="EMBL" id="CP020330">
    <property type="protein sequence ID" value="AQZ52572.1"/>
    <property type="molecule type" value="Genomic_DNA"/>
</dbReference>
<dbReference type="InterPro" id="IPR000086">
    <property type="entry name" value="NUDIX_hydrolase_dom"/>
</dbReference>
<keyword evidence="13" id="KW-1185">Reference proteome</keyword>
<comment type="cofactor">
    <cofactor evidence="2 9">
        <name>Mg(2+)</name>
        <dbReference type="ChEBI" id="CHEBI:18420"/>
    </cofactor>
</comment>
<organism evidence="12 13">
    <name type="scientific">Martelella mediterranea DSM 17316</name>
    <dbReference type="NCBI Taxonomy" id="1122214"/>
    <lineage>
        <taxon>Bacteria</taxon>
        <taxon>Pseudomonadati</taxon>
        <taxon>Pseudomonadota</taxon>
        <taxon>Alphaproteobacteria</taxon>
        <taxon>Hyphomicrobiales</taxon>
        <taxon>Aurantimonadaceae</taxon>
        <taxon>Martelella</taxon>
    </lineage>
</organism>
<feature type="binding site" evidence="9">
    <location>
        <position position="86"/>
    </location>
    <ligand>
        <name>Mg(2+)</name>
        <dbReference type="ChEBI" id="CHEBI:18420"/>
        <label>1</label>
    </ligand>
</feature>
<dbReference type="GO" id="GO:0005829">
    <property type="term" value="C:cytosol"/>
    <property type="evidence" value="ECO:0007669"/>
    <property type="project" value="TreeGrafter"/>
</dbReference>
<feature type="short sequence motif" description="Nudix box" evidence="10">
    <location>
        <begin position="87"/>
        <end position="109"/>
    </location>
</feature>